<organism evidence="1 2">
    <name type="scientific">Citrus x changshan-huyou</name>
    <dbReference type="NCBI Taxonomy" id="2935761"/>
    <lineage>
        <taxon>Eukaryota</taxon>
        <taxon>Viridiplantae</taxon>
        <taxon>Streptophyta</taxon>
        <taxon>Embryophyta</taxon>
        <taxon>Tracheophyta</taxon>
        <taxon>Spermatophyta</taxon>
        <taxon>Magnoliopsida</taxon>
        <taxon>eudicotyledons</taxon>
        <taxon>Gunneridae</taxon>
        <taxon>Pentapetalae</taxon>
        <taxon>rosids</taxon>
        <taxon>malvids</taxon>
        <taxon>Sapindales</taxon>
        <taxon>Rutaceae</taxon>
        <taxon>Aurantioideae</taxon>
        <taxon>Citrus</taxon>
    </lineage>
</organism>
<reference evidence="1 2" key="1">
    <citation type="submission" date="2024-05" db="EMBL/GenBank/DDBJ databases">
        <title>Haplotype-resolved chromosome-level genome assembly of Huyou (Citrus changshanensis).</title>
        <authorList>
            <person name="Miao C."/>
            <person name="Chen W."/>
            <person name="Wu Y."/>
            <person name="Wang L."/>
            <person name="Zhao S."/>
            <person name="Grierson D."/>
            <person name="Xu C."/>
            <person name="Chen K."/>
        </authorList>
    </citation>
    <scope>NUCLEOTIDE SEQUENCE [LARGE SCALE GENOMIC DNA]</scope>
    <source>
        <strain evidence="1">01-14</strain>
        <tissue evidence="1">Leaf</tissue>
    </source>
</reference>
<dbReference type="Proteomes" id="UP001428341">
    <property type="component" value="Unassembled WGS sequence"/>
</dbReference>
<evidence type="ECO:0000313" key="2">
    <source>
        <dbReference type="Proteomes" id="UP001428341"/>
    </source>
</evidence>
<protein>
    <submittedName>
        <fullName evidence="1">Uncharacterized protein</fullName>
    </submittedName>
</protein>
<accession>A0AAP0MGG6</accession>
<dbReference type="AlphaFoldDB" id="A0AAP0MGG6"/>
<comment type="caution">
    <text evidence="1">The sequence shown here is derived from an EMBL/GenBank/DDBJ whole genome shotgun (WGS) entry which is preliminary data.</text>
</comment>
<name>A0AAP0MGG6_9ROSI</name>
<keyword evidence="2" id="KW-1185">Reference proteome</keyword>
<evidence type="ECO:0000313" key="1">
    <source>
        <dbReference type="EMBL" id="KAK9209045.1"/>
    </source>
</evidence>
<dbReference type="EMBL" id="JBCGBO010000004">
    <property type="protein sequence ID" value="KAK9209045.1"/>
    <property type="molecule type" value="Genomic_DNA"/>
</dbReference>
<gene>
    <name evidence="1" type="ORF">WN944_001408</name>
</gene>
<proteinExistence type="predicted"/>
<sequence>MGMQAASAAAAASLSFIYSLKWGAPNSAQIFVTPSNKLPLKTNATHFPCPKFTNNKVKTRATLGEKDDIAPPTPLLVQEKEQSNRVYFSFS</sequence>